<gene>
    <name evidence="1" type="ORF">RRG08_061633</name>
</gene>
<dbReference type="AlphaFoldDB" id="A0AAE0YUI4"/>
<dbReference type="PANTHER" id="PTHR31362:SF0">
    <property type="entry name" value="EXOSTOSIN DOMAIN-CONTAINING PROTEIN-RELATED"/>
    <property type="match status" value="1"/>
</dbReference>
<evidence type="ECO:0000313" key="1">
    <source>
        <dbReference type="EMBL" id="KAK3757295.1"/>
    </source>
</evidence>
<sequence>MVGSLQFLTVNKRQVLKLACVATFFSILFFSVLSPNYLSFVRAPISQPTQDSITPRPLSLFSHWIIITTVAPPTADVMHMASLPGWRIVVVGDEKTLKNWSYPNCVYLSLSDQSALGFELTARLPVRSYSRKNLGYLYAVLHGAKVIFDTDDDNRPLDSLKSFIYSPTTAGLVVDNQDRSVFNPYHHFGQPTLWPRGFPLTAINNQRSYGSYRLSAEVRTPIIQQGIVAGDPDLDAIFRITRKGVAPVFDVTYDPVSPAVFLPAGTSAAHSTLKTFSYTKHSGLFSCQPLRLSESVIFGAATGPRDLHGKLEVLWVSPLQMLISPGTLIVISTTLLEETQMYFQTERLLDFLSSWVLS</sequence>
<organism evidence="1 2">
    <name type="scientific">Elysia crispata</name>
    <name type="common">lettuce slug</name>
    <dbReference type="NCBI Taxonomy" id="231223"/>
    <lineage>
        <taxon>Eukaryota</taxon>
        <taxon>Metazoa</taxon>
        <taxon>Spiralia</taxon>
        <taxon>Lophotrochozoa</taxon>
        <taxon>Mollusca</taxon>
        <taxon>Gastropoda</taxon>
        <taxon>Heterobranchia</taxon>
        <taxon>Euthyneura</taxon>
        <taxon>Panpulmonata</taxon>
        <taxon>Sacoglossa</taxon>
        <taxon>Placobranchoidea</taxon>
        <taxon>Plakobranchidae</taxon>
        <taxon>Elysia</taxon>
    </lineage>
</organism>
<name>A0AAE0YUI4_9GAST</name>
<accession>A0AAE0YUI4</accession>
<dbReference type="Proteomes" id="UP001283361">
    <property type="component" value="Unassembled WGS sequence"/>
</dbReference>
<keyword evidence="2" id="KW-1185">Reference proteome</keyword>
<evidence type="ECO:0000313" key="2">
    <source>
        <dbReference type="Proteomes" id="UP001283361"/>
    </source>
</evidence>
<comment type="caution">
    <text evidence="1">The sequence shown here is derived from an EMBL/GenBank/DDBJ whole genome shotgun (WGS) entry which is preliminary data.</text>
</comment>
<dbReference type="InterPro" id="IPR005049">
    <property type="entry name" value="STL-like"/>
</dbReference>
<proteinExistence type="predicted"/>
<reference evidence="1" key="1">
    <citation type="journal article" date="2023" name="G3 (Bethesda)">
        <title>A reference genome for the long-term kleptoplast-retaining sea slug Elysia crispata morphotype clarki.</title>
        <authorList>
            <person name="Eastman K.E."/>
            <person name="Pendleton A.L."/>
            <person name="Shaikh M.A."/>
            <person name="Suttiyut T."/>
            <person name="Ogas R."/>
            <person name="Tomko P."/>
            <person name="Gavelis G."/>
            <person name="Widhalm J.R."/>
            <person name="Wisecaver J.H."/>
        </authorList>
    </citation>
    <scope>NUCLEOTIDE SEQUENCE</scope>
    <source>
        <strain evidence="1">ECLA1</strain>
    </source>
</reference>
<dbReference type="EMBL" id="JAWDGP010005395">
    <property type="protein sequence ID" value="KAK3757295.1"/>
    <property type="molecule type" value="Genomic_DNA"/>
</dbReference>
<protein>
    <submittedName>
        <fullName evidence="1">Uncharacterized protein</fullName>
    </submittedName>
</protein>
<dbReference type="PANTHER" id="PTHR31362">
    <property type="entry name" value="GLYCOSYLTRANSFERASE STELLO1-RELATED"/>
    <property type="match status" value="1"/>
</dbReference>